<organism evidence="1 2">
    <name type="scientific">Marinithermofilum abyssi</name>
    <dbReference type="NCBI Taxonomy" id="1571185"/>
    <lineage>
        <taxon>Bacteria</taxon>
        <taxon>Bacillati</taxon>
        <taxon>Bacillota</taxon>
        <taxon>Bacilli</taxon>
        <taxon>Bacillales</taxon>
        <taxon>Thermoactinomycetaceae</taxon>
        <taxon>Marinithermofilum</taxon>
    </lineage>
</organism>
<name>A0A8J2VGV9_9BACL</name>
<proteinExistence type="predicted"/>
<evidence type="ECO:0008006" key="3">
    <source>
        <dbReference type="Google" id="ProtNLM"/>
    </source>
</evidence>
<dbReference type="SUPFAM" id="SSF56112">
    <property type="entry name" value="Protein kinase-like (PK-like)"/>
    <property type="match status" value="1"/>
</dbReference>
<evidence type="ECO:0000313" key="1">
    <source>
        <dbReference type="EMBL" id="GGE10037.1"/>
    </source>
</evidence>
<dbReference type="Proteomes" id="UP000625210">
    <property type="component" value="Unassembled WGS sequence"/>
</dbReference>
<comment type="caution">
    <text evidence="1">The sequence shown here is derived from an EMBL/GenBank/DDBJ whole genome shotgun (WGS) entry which is preliminary data.</text>
</comment>
<dbReference type="RefSeq" id="WP_188646735.1">
    <property type="nucleotide sequence ID" value="NZ_BMHQ01000003.1"/>
</dbReference>
<protein>
    <recommendedName>
        <fullName evidence="3">Protein kinase domain-containing protein</fullName>
    </recommendedName>
</protein>
<accession>A0A8J2VGV9</accession>
<reference evidence="1" key="2">
    <citation type="submission" date="2020-09" db="EMBL/GenBank/DDBJ databases">
        <authorList>
            <person name="Sun Q."/>
            <person name="Zhou Y."/>
        </authorList>
    </citation>
    <scope>NUCLEOTIDE SEQUENCE</scope>
    <source>
        <strain evidence="1">CGMCC 1.15179</strain>
    </source>
</reference>
<dbReference type="InterPro" id="IPR011009">
    <property type="entry name" value="Kinase-like_dom_sf"/>
</dbReference>
<dbReference type="EMBL" id="BMHQ01000003">
    <property type="protein sequence ID" value="GGE10037.1"/>
    <property type="molecule type" value="Genomic_DNA"/>
</dbReference>
<dbReference type="AlphaFoldDB" id="A0A8J2VGV9"/>
<reference evidence="1" key="1">
    <citation type="journal article" date="2014" name="Int. J. Syst. Evol. Microbiol.">
        <title>Complete genome sequence of Corynebacterium casei LMG S-19264T (=DSM 44701T), isolated from a smear-ripened cheese.</title>
        <authorList>
            <consortium name="US DOE Joint Genome Institute (JGI-PGF)"/>
            <person name="Walter F."/>
            <person name="Albersmeier A."/>
            <person name="Kalinowski J."/>
            <person name="Ruckert C."/>
        </authorList>
    </citation>
    <scope>NUCLEOTIDE SEQUENCE</scope>
    <source>
        <strain evidence="1">CGMCC 1.15179</strain>
    </source>
</reference>
<evidence type="ECO:0000313" key="2">
    <source>
        <dbReference type="Proteomes" id="UP000625210"/>
    </source>
</evidence>
<keyword evidence="2" id="KW-1185">Reference proteome</keyword>
<gene>
    <name evidence="1" type="ORF">GCM10011571_09180</name>
</gene>
<sequence>MIRQKNQTVRYYERFEVEDVLTFFTGQLIQARSTDGARVLLQEIKLIRPLPPGSKELLYNIQHPHMLSVLDVIMEKGVVVLVHPMFTGEPLPLIVNKQNPMEPFKALNVYRKLIRTMIDLNRLPMPVWTVLDPRNILMSGDQPFVLFCGLKRYTPQPKRDQRNALLYYLLAGQHPNDVKYRHQKLSKPLRRVPAPIRELALELVENQYTPEEILR</sequence>